<feature type="transmembrane region" description="Helical" evidence="1">
    <location>
        <begin position="16"/>
        <end position="39"/>
    </location>
</feature>
<name>A0A1C3JQB0_9GAMM</name>
<proteinExistence type="predicted"/>
<keyword evidence="4" id="KW-1185">Reference proteome</keyword>
<dbReference type="OrthoDB" id="6104893at2"/>
<evidence type="ECO:0000313" key="3">
    <source>
        <dbReference type="EMBL" id="SBT19600.1"/>
    </source>
</evidence>
<keyword evidence="1" id="KW-0812">Transmembrane</keyword>
<dbReference type="RefSeq" id="WP_067034308.1">
    <property type="nucleotide sequence ID" value="NZ_FLRA01000011.1"/>
</dbReference>
<reference evidence="3 4" key="1">
    <citation type="submission" date="2016-06" db="EMBL/GenBank/DDBJ databases">
        <authorList>
            <person name="Rodrigo-Torres L."/>
            <person name="Arahal D.R."/>
        </authorList>
    </citation>
    <scope>NUCLEOTIDE SEQUENCE [LARGE SCALE GENOMIC DNA]</scope>
    <source>
        <strain evidence="3 4">CECT 5116</strain>
    </source>
</reference>
<evidence type="ECO:0000313" key="4">
    <source>
        <dbReference type="Proteomes" id="UP000092840"/>
    </source>
</evidence>
<keyword evidence="1" id="KW-0472">Membrane</keyword>
<dbReference type="Proteomes" id="UP000092871">
    <property type="component" value="Unassembled WGS sequence"/>
</dbReference>
<evidence type="ECO:0000313" key="2">
    <source>
        <dbReference type="EMBL" id="SBT17408.1"/>
    </source>
</evidence>
<protein>
    <submittedName>
        <fullName evidence="2">Uncharacterized protein</fullName>
    </submittedName>
</protein>
<dbReference type="Proteomes" id="UP000092840">
    <property type="component" value="Unassembled WGS sequence"/>
</dbReference>
<evidence type="ECO:0000313" key="5">
    <source>
        <dbReference type="Proteomes" id="UP000092871"/>
    </source>
</evidence>
<evidence type="ECO:0000256" key="1">
    <source>
        <dbReference type="SAM" id="Phobius"/>
    </source>
</evidence>
<reference evidence="2 5" key="2">
    <citation type="submission" date="2016-06" db="EMBL/GenBank/DDBJ databases">
        <authorList>
            <person name="Kjaerup R.B."/>
            <person name="Dalgaard T.S."/>
            <person name="Juul-Madsen H.R."/>
        </authorList>
    </citation>
    <scope>NUCLEOTIDE SEQUENCE [LARGE SCALE GENOMIC DNA]</scope>
    <source>
        <strain evidence="2 5">CECT 5115</strain>
    </source>
</reference>
<organism evidence="2 5">
    <name type="scientific">Marinomonas gallaica</name>
    <dbReference type="NCBI Taxonomy" id="1806667"/>
    <lineage>
        <taxon>Bacteria</taxon>
        <taxon>Pseudomonadati</taxon>
        <taxon>Pseudomonadota</taxon>
        <taxon>Gammaproteobacteria</taxon>
        <taxon>Oceanospirillales</taxon>
        <taxon>Oceanospirillaceae</taxon>
        <taxon>Marinomonas</taxon>
    </lineage>
</organism>
<sequence length="299" mass="33069">MVMTGALNSKRAKQGFLILEVLVAIAILTGLMLLILPAIHRFEAQLTIRQQVLQLAELETFVQDQFIAQFSRLGGYGCLAGTSQVEVGSSAFKPIRLNHYSLDAESDWLQASDIGACTSYGSVSGSLVQVDQACDGLNVGDWMSVSNCSYIEQGQVLSVSASDFKVQVPPQVLTDSVLVSRDTPFYWFIKHGKSGANALWRRPALSGNALELSPNVSRMRVYPVLDYDEDGVADEVRVDYGVMPVRKLAGLLLEYQYYQLNCTVTDRLFSYDTLRGDTWQYDGVCSRVGKLLINVRGER</sequence>
<dbReference type="EMBL" id="FLRB01000002">
    <property type="protein sequence ID" value="SBT19600.1"/>
    <property type="molecule type" value="Genomic_DNA"/>
</dbReference>
<accession>A0A1C3JQB0</accession>
<keyword evidence="1" id="KW-1133">Transmembrane helix</keyword>
<dbReference type="EMBL" id="FLRA01000011">
    <property type="protein sequence ID" value="SBT17408.1"/>
    <property type="molecule type" value="Genomic_DNA"/>
</dbReference>
<dbReference type="AlphaFoldDB" id="A0A1C3JQB0"/>
<gene>
    <name evidence="2" type="ORF">MGA5115_01519</name>
    <name evidence="3" type="ORF">MGA5116_00173</name>
</gene>